<protein>
    <submittedName>
        <fullName evidence="2">Uncharacterized protein</fullName>
    </submittedName>
</protein>
<dbReference type="RefSeq" id="WP_165191908.1">
    <property type="nucleotide sequence ID" value="NZ_CP106738.1"/>
</dbReference>
<dbReference type="Proteomes" id="UP001064087">
    <property type="component" value="Chromosome"/>
</dbReference>
<keyword evidence="1" id="KW-0472">Membrane</keyword>
<gene>
    <name evidence="2" type="ORF">N7U68_04790</name>
</gene>
<sequence length="55" mass="6132">MEFIAWLIIAALSVIPFLTLLPHFGVNKNWAFAAIIPLGALVLLWVLAMKLKERG</sequence>
<evidence type="ECO:0000256" key="1">
    <source>
        <dbReference type="SAM" id="Phobius"/>
    </source>
</evidence>
<feature type="transmembrane region" description="Helical" evidence="1">
    <location>
        <begin position="5"/>
        <end position="24"/>
    </location>
</feature>
<keyword evidence="1" id="KW-0812">Transmembrane</keyword>
<proteinExistence type="predicted"/>
<evidence type="ECO:0000313" key="2">
    <source>
        <dbReference type="EMBL" id="UXX83976.1"/>
    </source>
</evidence>
<organism evidence="2 3">
    <name type="scientific">Roseovarius pelagicus</name>
    <dbReference type="NCBI Taxonomy" id="2980108"/>
    <lineage>
        <taxon>Bacteria</taxon>
        <taxon>Pseudomonadati</taxon>
        <taxon>Pseudomonadota</taxon>
        <taxon>Alphaproteobacteria</taxon>
        <taxon>Rhodobacterales</taxon>
        <taxon>Roseobacteraceae</taxon>
        <taxon>Roseovarius</taxon>
    </lineage>
</organism>
<keyword evidence="3" id="KW-1185">Reference proteome</keyword>
<name>A0ABY6DCW6_9RHOB</name>
<dbReference type="EMBL" id="CP106738">
    <property type="protein sequence ID" value="UXX83976.1"/>
    <property type="molecule type" value="Genomic_DNA"/>
</dbReference>
<accession>A0ABY6DCW6</accession>
<feature type="transmembrane region" description="Helical" evidence="1">
    <location>
        <begin position="30"/>
        <end position="48"/>
    </location>
</feature>
<evidence type="ECO:0000313" key="3">
    <source>
        <dbReference type="Proteomes" id="UP001064087"/>
    </source>
</evidence>
<reference evidence="2" key="1">
    <citation type="submission" date="2022-10" db="EMBL/GenBank/DDBJ databases">
        <title>Roseovarius pelagicus sp. nov., isolated from Arctic seawater.</title>
        <authorList>
            <person name="Hong Y.W."/>
            <person name="Hwang C.Y."/>
        </authorList>
    </citation>
    <scope>NUCLEOTIDE SEQUENCE</scope>
    <source>
        <strain evidence="2">HL-MP18</strain>
    </source>
</reference>
<keyword evidence="1" id="KW-1133">Transmembrane helix</keyword>